<evidence type="ECO:0000313" key="2">
    <source>
        <dbReference type="Proteomes" id="UP001241605"/>
    </source>
</evidence>
<reference evidence="1 2" key="1">
    <citation type="submission" date="2023-05" db="EMBL/GenBank/DDBJ databases">
        <title>YMD87, complete Genome.</title>
        <authorList>
            <person name="Zhang J."/>
            <person name="Xu X."/>
        </authorList>
    </citation>
    <scope>NUCLEOTIDE SEQUENCE [LARGE SCALE GENOMIC DNA]</scope>
    <source>
        <strain evidence="1 2">YMD87</strain>
    </source>
</reference>
<proteinExistence type="predicted"/>
<keyword evidence="2" id="KW-1185">Reference proteome</keyword>
<dbReference type="SUPFAM" id="SSF53254">
    <property type="entry name" value="Phosphoglycerate mutase-like"/>
    <property type="match status" value="1"/>
</dbReference>
<dbReference type="PANTHER" id="PTHR47623:SF1">
    <property type="entry name" value="OS09G0287300 PROTEIN"/>
    <property type="match status" value="1"/>
</dbReference>
<name>A0ABY8QL60_9RHOB</name>
<dbReference type="SMART" id="SM00855">
    <property type="entry name" value="PGAM"/>
    <property type="match status" value="1"/>
</dbReference>
<dbReference type="InterPro" id="IPR013078">
    <property type="entry name" value="His_Pase_superF_clade-1"/>
</dbReference>
<dbReference type="Proteomes" id="UP001241605">
    <property type="component" value="Chromosome"/>
</dbReference>
<protein>
    <submittedName>
        <fullName evidence="1">Histidine phosphatase family protein</fullName>
    </submittedName>
</protein>
<dbReference type="InterPro" id="IPR029033">
    <property type="entry name" value="His_PPase_superfam"/>
</dbReference>
<evidence type="ECO:0000313" key="1">
    <source>
        <dbReference type="EMBL" id="WGW05260.1"/>
    </source>
</evidence>
<dbReference type="EMBL" id="CP124616">
    <property type="protein sequence ID" value="WGW05260.1"/>
    <property type="molecule type" value="Genomic_DNA"/>
</dbReference>
<dbReference type="PANTHER" id="PTHR47623">
    <property type="entry name" value="OS09G0287300 PROTEIN"/>
    <property type="match status" value="1"/>
</dbReference>
<sequence length="163" mass="18242">MKRLILMRHAKSDWSFNLEDHARPLNTRGVKSAKALGDWLRRTGTLPDEVLCSDAARTRETLKLLGIDAPIRFDADLYLAEPERMLDRLRDATGDTVLLIAHNPGICALAHDLLAAEPDHDRFDTYPTGATLVAQFDIDSWETLEPGTGRALDFVIPHDLIET</sequence>
<dbReference type="CDD" id="cd07067">
    <property type="entry name" value="HP_PGM_like"/>
    <property type="match status" value="1"/>
</dbReference>
<organism evidence="1 2">
    <name type="scientific">Tropicibacter oceani</name>
    <dbReference type="NCBI Taxonomy" id="3058420"/>
    <lineage>
        <taxon>Bacteria</taxon>
        <taxon>Pseudomonadati</taxon>
        <taxon>Pseudomonadota</taxon>
        <taxon>Alphaproteobacteria</taxon>
        <taxon>Rhodobacterales</taxon>
        <taxon>Roseobacteraceae</taxon>
        <taxon>Tropicibacter</taxon>
    </lineage>
</organism>
<dbReference type="Gene3D" id="3.40.50.1240">
    <property type="entry name" value="Phosphoglycerate mutase-like"/>
    <property type="match status" value="1"/>
</dbReference>
<dbReference type="Pfam" id="PF00300">
    <property type="entry name" value="His_Phos_1"/>
    <property type="match status" value="1"/>
</dbReference>
<gene>
    <name evidence="1" type="ORF">QF118_06860</name>
</gene>
<dbReference type="RefSeq" id="WP_282301888.1">
    <property type="nucleotide sequence ID" value="NZ_CP124616.1"/>
</dbReference>
<accession>A0ABY8QL60</accession>